<evidence type="ECO:0000259" key="9">
    <source>
        <dbReference type="SMART" id="SM01038"/>
    </source>
</evidence>
<accession>A0ABP7HNQ3</accession>
<dbReference type="PANTHER" id="PTHR46323:SF2">
    <property type="entry name" value="BETA-GALACTOSIDASE"/>
    <property type="match status" value="1"/>
</dbReference>
<dbReference type="Gene3D" id="2.60.120.260">
    <property type="entry name" value="Galactose-binding domain-like"/>
    <property type="match status" value="1"/>
</dbReference>
<dbReference type="InterPro" id="IPR036156">
    <property type="entry name" value="Beta-gal/glucu_dom_sf"/>
</dbReference>
<comment type="similarity">
    <text evidence="2">Belongs to the glycosyl hydrolase 2 family.</text>
</comment>
<dbReference type="InterPro" id="IPR017853">
    <property type="entry name" value="GH"/>
</dbReference>
<evidence type="ECO:0000256" key="4">
    <source>
        <dbReference type="ARBA" id="ARBA00013303"/>
    </source>
</evidence>
<dbReference type="InterPro" id="IPR032312">
    <property type="entry name" value="LacZ_4"/>
</dbReference>
<dbReference type="EC" id="3.2.1.23" evidence="3"/>
<keyword evidence="5 10" id="KW-0378">Hydrolase</keyword>
<dbReference type="InterPro" id="IPR006104">
    <property type="entry name" value="Glyco_hydro_2_N"/>
</dbReference>
<evidence type="ECO:0000256" key="3">
    <source>
        <dbReference type="ARBA" id="ARBA00012756"/>
    </source>
</evidence>
<dbReference type="InterPro" id="IPR006103">
    <property type="entry name" value="Glyco_hydro_2_cat"/>
</dbReference>
<dbReference type="PANTHER" id="PTHR46323">
    <property type="entry name" value="BETA-GALACTOSIDASE"/>
    <property type="match status" value="1"/>
</dbReference>
<dbReference type="InterPro" id="IPR013783">
    <property type="entry name" value="Ig-like_fold"/>
</dbReference>
<dbReference type="SUPFAM" id="SSF74650">
    <property type="entry name" value="Galactose mutarotase-like"/>
    <property type="match status" value="1"/>
</dbReference>
<reference evidence="11" key="1">
    <citation type="journal article" date="2019" name="Int. J. Syst. Evol. Microbiol.">
        <title>The Global Catalogue of Microorganisms (GCM) 10K type strain sequencing project: providing services to taxonomists for standard genome sequencing and annotation.</title>
        <authorList>
            <consortium name="The Broad Institute Genomics Platform"/>
            <consortium name="The Broad Institute Genome Sequencing Center for Infectious Disease"/>
            <person name="Wu L."/>
            <person name="Ma J."/>
        </authorList>
    </citation>
    <scope>NUCLEOTIDE SEQUENCE [LARGE SCALE GENOMIC DNA]</scope>
    <source>
        <strain evidence="11">JCM 16908</strain>
    </source>
</reference>
<dbReference type="PROSITE" id="PS00719">
    <property type="entry name" value="GLYCOSYL_HYDROL_F2_1"/>
    <property type="match status" value="1"/>
</dbReference>
<dbReference type="InterPro" id="IPR006101">
    <property type="entry name" value="Glyco_hydro_2"/>
</dbReference>
<feature type="region of interest" description="Disordered" evidence="8">
    <location>
        <begin position="1"/>
        <end position="42"/>
    </location>
</feature>
<evidence type="ECO:0000256" key="8">
    <source>
        <dbReference type="SAM" id="MobiDB-lite"/>
    </source>
</evidence>
<dbReference type="PRINTS" id="PR00132">
    <property type="entry name" value="GLHYDRLASE2"/>
</dbReference>
<evidence type="ECO:0000313" key="10">
    <source>
        <dbReference type="EMBL" id="GAA3798621.1"/>
    </source>
</evidence>
<dbReference type="InterPro" id="IPR023232">
    <property type="entry name" value="Glyco_hydro_2_AS"/>
</dbReference>
<dbReference type="InterPro" id="IPR023230">
    <property type="entry name" value="Glyco_hydro_2_CS"/>
</dbReference>
<dbReference type="Gene3D" id="3.20.20.80">
    <property type="entry name" value="Glycosidases"/>
    <property type="match status" value="1"/>
</dbReference>
<evidence type="ECO:0000313" key="11">
    <source>
        <dbReference type="Proteomes" id="UP001500888"/>
    </source>
</evidence>
<dbReference type="InterPro" id="IPR050347">
    <property type="entry name" value="Bact_Beta-galactosidase"/>
</dbReference>
<feature type="domain" description="Beta galactosidase small chain/" evidence="9">
    <location>
        <begin position="726"/>
        <end position="987"/>
    </location>
</feature>
<dbReference type="SUPFAM" id="SSF51445">
    <property type="entry name" value="(Trans)glycosidases"/>
    <property type="match status" value="1"/>
</dbReference>
<feature type="compositionally biased region" description="Basic and acidic residues" evidence="8">
    <location>
        <begin position="1"/>
        <end position="14"/>
    </location>
</feature>
<dbReference type="SUPFAM" id="SSF49785">
    <property type="entry name" value="Galactose-binding domain-like"/>
    <property type="match status" value="1"/>
</dbReference>
<protein>
    <recommendedName>
        <fullName evidence="4">Beta-galactosidase</fullName>
        <ecNumber evidence="3">3.2.1.23</ecNumber>
    </recommendedName>
    <alternativeName>
        <fullName evidence="7">Lactase</fullName>
    </alternativeName>
</protein>
<proteinExistence type="inferred from homology"/>
<evidence type="ECO:0000256" key="1">
    <source>
        <dbReference type="ARBA" id="ARBA00001412"/>
    </source>
</evidence>
<evidence type="ECO:0000256" key="6">
    <source>
        <dbReference type="ARBA" id="ARBA00023295"/>
    </source>
</evidence>
<comment type="caution">
    <text evidence="10">The sequence shown here is derived from an EMBL/GenBank/DDBJ whole genome shotgun (WGS) entry which is preliminary data.</text>
</comment>
<keyword evidence="6" id="KW-0326">Glycosidase</keyword>
<evidence type="ECO:0000256" key="7">
    <source>
        <dbReference type="ARBA" id="ARBA00032230"/>
    </source>
</evidence>
<dbReference type="Proteomes" id="UP001500888">
    <property type="component" value="Unassembled WGS sequence"/>
</dbReference>
<dbReference type="GO" id="GO:0016787">
    <property type="term" value="F:hydrolase activity"/>
    <property type="evidence" value="ECO:0007669"/>
    <property type="project" value="UniProtKB-KW"/>
</dbReference>
<dbReference type="EMBL" id="BAAAZR010000002">
    <property type="protein sequence ID" value="GAA3798621.1"/>
    <property type="molecule type" value="Genomic_DNA"/>
</dbReference>
<comment type="catalytic activity">
    <reaction evidence="1">
        <text>Hydrolysis of terminal non-reducing beta-D-galactose residues in beta-D-galactosides.</text>
        <dbReference type="EC" id="3.2.1.23"/>
    </reaction>
</comment>
<feature type="region of interest" description="Disordered" evidence="8">
    <location>
        <begin position="707"/>
        <end position="728"/>
    </location>
</feature>
<keyword evidence="11" id="KW-1185">Reference proteome</keyword>
<dbReference type="Pfam" id="PF02836">
    <property type="entry name" value="Glyco_hydro_2_C"/>
    <property type="match status" value="1"/>
</dbReference>
<dbReference type="InterPro" id="IPR014718">
    <property type="entry name" value="GH-type_carb-bd"/>
</dbReference>
<evidence type="ECO:0000256" key="2">
    <source>
        <dbReference type="ARBA" id="ARBA00007401"/>
    </source>
</evidence>
<dbReference type="Gene3D" id="2.60.40.10">
    <property type="entry name" value="Immunoglobulins"/>
    <property type="match status" value="2"/>
</dbReference>
<gene>
    <name evidence="10" type="ORF">GCM10022226_17480</name>
</gene>
<name>A0ABP7HNQ3_9ACTN</name>
<dbReference type="InterPro" id="IPR008979">
    <property type="entry name" value="Galactose-bd-like_sf"/>
</dbReference>
<dbReference type="Pfam" id="PF16353">
    <property type="entry name" value="LacZ_4"/>
    <property type="match status" value="1"/>
</dbReference>
<feature type="compositionally biased region" description="Low complexity" evidence="8">
    <location>
        <begin position="707"/>
        <end position="724"/>
    </location>
</feature>
<dbReference type="Pfam" id="PF02929">
    <property type="entry name" value="Bgal_small_N"/>
    <property type="match status" value="1"/>
</dbReference>
<dbReference type="Gene3D" id="2.70.98.10">
    <property type="match status" value="1"/>
</dbReference>
<dbReference type="SMART" id="SM01038">
    <property type="entry name" value="Bgal_small_N"/>
    <property type="match status" value="1"/>
</dbReference>
<organism evidence="10 11">
    <name type="scientific">Sphaerisporangium flaviroseum</name>
    <dbReference type="NCBI Taxonomy" id="509199"/>
    <lineage>
        <taxon>Bacteria</taxon>
        <taxon>Bacillati</taxon>
        <taxon>Actinomycetota</taxon>
        <taxon>Actinomycetes</taxon>
        <taxon>Streptosporangiales</taxon>
        <taxon>Streptosporangiaceae</taxon>
        <taxon>Sphaerisporangium</taxon>
    </lineage>
</organism>
<evidence type="ECO:0000256" key="5">
    <source>
        <dbReference type="ARBA" id="ARBA00022801"/>
    </source>
</evidence>
<dbReference type="InterPro" id="IPR011013">
    <property type="entry name" value="Gal_mutarotase_sf_dom"/>
</dbReference>
<dbReference type="PROSITE" id="PS00608">
    <property type="entry name" value="GLYCOSYL_HYDROL_F2_2"/>
    <property type="match status" value="1"/>
</dbReference>
<dbReference type="InterPro" id="IPR004199">
    <property type="entry name" value="B-gal_small/dom_5"/>
</dbReference>
<dbReference type="Pfam" id="PF02837">
    <property type="entry name" value="Glyco_hydro_2_N"/>
    <property type="match status" value="1"/>
</dbReference>
<dbReference type="SUPFAM" id="SSF49303">
    <property type="entry name" value="beta-Galactosidase/glucuronidase domain"/>
    <property type="match status" value="2"/>
</dbReference>
<sequence>MAELSPDRRPDTSCRGEGATPADEGGHAAPGGGLDTRTVDPEYLTAFARPRGTLPPRAAPRSDAPMIDLSGTWRFRLSPTVAEAPEGFWATGFDDSHWDELPVPSSWPMHGHGSPAYTNIVYPFPVDPPYVPTDNPTGDHRLAFEVPADWSGANAVLRFEGVDSCGRVWLNGAELGVTQGSRLPAEFDVTAHLRPGERNVLAVRVHQWSAGSYLEDQDMWWLPGIFREVTLLARPEGGIDDVFVHAGYDSATGAGVLRVDAPDGTLLSLPELGVLDVPAGQELTIEGVRPWTAETPALYDATLSRGAETVSLPIGFRTIGIVDGVLTANGRPLRLRGVNRHEFHPDLGRVVPPDVVRAELELMKRHHVNAIRTSHYPPHPAMLDLCDELGFWVIDECDLETHGFEPLGWRGNPTDDARWAEAYLDRMRRMVERDKNHPSVIMWSLGNEAGVGANLGVMAGWARSRDPERPIHYEGDTECRHTDVYSRMYASPAEVESIGKGEDPDERRRGMPFILCEYAHAMGNGPGRLEEYERLFDTYPRCQGGFVWEWIDHGIRRRTAGGDEHFAYGGDFGEPVHDGNFVVDGLVFPDRAPSPAMAELATVFAPVRIEEGTPGTIRVTNRHTFRDLSHVRFTWRLAADGRPPAEGELEVGPLGPGAGAEVALPPLPAGPEAETWLTVTAVSTAGEVSPPEGTVLGLGQVRIRSAAPAARPAGAPARRSGSGRVTLGPAEFEPVRGTLVRLGGLELDGPRLDVWRAPIDNDRYGPDPIEARWRAVGLDRMTHRLVGLRIEGDELVVLTRVAPAAGDLALLATYRWSADERAACVRVSVRPQGSWTVPLPRLGLRLAVPDRLGAVRWFGGGPGEAYADSRRAARVDAFTATVEELQTPYVFPQENGSRTAVRWAELRGPDGSGLRIEGHPTVEFTARRWTSEDLDAARHTTDLAPRDRIFVNADLAQHGLGSAACGPGPLPVHVLHARPAEFTVSLRPL</sequence>